<dbReference type="Pfam" id="PF01855">
    <property type="entry name" value="POR_N"/>
    <property type="match status" value="1"/>
</dbReference>
<dbReference type="InterPro" id="IPR002869">
    <property type="entry name" value="Pyrv_flavodox_OxRed_cen"/>
</dbReference>
<evidence type="ECO:0000256" key="6">
    <source>
        <dbReference type="ARBA" id="ARBA00076968"/>
    </source>
</evidence>
<evidence type="ECO:0000259" key="8">
    <source>
        <dbReference type="Pfam" id="PF01558"/>
    </source>
</evidence>
<dbReference type="Pfam" id="PF17147">
    <property type="entry name" value="PFOR_II"/>
    <property type="match status" value="1"/>
</dbReference>
<evidence type="ECO:0000256" key="5">
    <source>
        <dbReference type="ARBA" id="ARBA00071398"/>
    </source>
</evidence>
<evidence type="ECO:0000256" key="7">
    <source>
        <dbReference type="ARBA" id="ARBA00079587"/>
    </source>
</evidence>
<dbReference type="GO" id="GO:0044272">
    <property type="term" value="P:sulfur compound biosynthetic process"/>
    <property type="evidence" value="ECO:0007669"/>
    <property type="project" value="UniProtKB-ARBA"/>
</dbReference>
<evidence type="ECO:0000313" key="12">
    <source>
        <dbReference type="Proteomes" id="UP001596547"/>
    </source>
</evidence>
<comment type="catalytic activity">
    <reaction evidence="2">
        <text>2 oxidized [2Fe-2S]-[ferredoxin] + 2-oxoglutarate + CoA = succinyl-CoA + 2 reduced [2Fe-2S]-[ferredoxin] + CO2 + H(+)</text>
        <dbReference type="Rhea" id="RHEA:17297"/>
        <dbReference type="Rhea" id="RHEA-COMP:10000"/>
        <dbReference type="Rhea" id="RHEA-COMP:10001"/>
        <dbReference type="ChEBI" id="CHEBI:15378"/>
        <dbReference type="ChEBI" id="CHEBI:16526"/>
        <dbReference type="ChEBI" id="CHEBI:16810"/>
        <dbReference type="ChEBI" id="CHEBI:33737"/>
        <dbReference type="ChEBI" id="CHEBI:33738"/>
        <dbReference type="ChEBI" id="CHEBI:57287"/>
        <dbReference type="ChEBI" id="CHEBI:57292"/>
        <dbReference type="EC" id="1.2.7.3"/>
    </reaction>
</comment>
<proteinExistence type="predicted"/>
<dbReference type="InterPro" id="IPR009014">
    <property type="entry name" value="Transketo_C/PFOR_II"/>
</dbReference>
<dbReference type="Gene3D" id="3.40.50.970">
    <property type="match status" value="1"/>
</dbReference>
<reference evidence="11 12" key="1">
    <citation type="journal article" date="2019" name="Int. J. Syst. Evol. Microbiol.">
        <title>The Global Catalogue of Microorganisms (GCM) 10K type strain sequencing project: providing services to taxonomists for standard genome sequencing and annotation.</title>
        <authorList>
            <consortium name="The Broad Institute Genomics Platform"/>
            <consortium name="The Broad Institute Genome Sequencing Center for Infectious Disease"/>
            <person name="Wu L."/>
            <person name="Ma J."/>
        </authorList>
    </citation>
    <scope>NUCLEOTIDE SEQUENCE [LARGE SCALE GENOMIC DNA]</scope>
    <source>
        <strain evidence="11 12">PSR21</strain>
    </source>
</reference>
<dbReference type="InterPro" id="IPR022367">
    <property type="entry name" value="2-oxoacid/accept_OxRdtase_asu"/>
</dbReference>
<dbReference type="PANTHER" id="PTHR32154">
    <property type="entry name" value="PYRUVATE-FLAVODOXIN OXIDOREDUCTASE-RELATED"/>
    <property type="match status" value="1"/>
</dbReference>
<dbReference type="Proteomes" id="UP001596547">
    <property type="component" value="Unassembled WGS sequence"/>
</dbReference>
<dbReference type="Pfam" id="PF01558">
    <property type="entry name" value="POR"/>
    <property type="match status" value="1"/>
</dbReference>
<evidence type="ECO:0000259" key="10">
    <source>
        <dbReference type="Pfam" id="PF17147"/>
    </source>
</evidence>
<evidence type="ECO:0000256" key="4">
    <source>
        <dbReference type="ARBA" id="ARBA00066947"/>
    </source>
</evidence>
<accession>A0ABD6A807</accession>
<evidence type="ECO:0000313" key="11">
    <source>
        <dbReference type="EMBL" id="MFC7316108.1"/>
    </source>
</evidence>
<dbReference type="EC" id="1.2.7.3" evidence="4"/>
<dbReference type="FunFam" id="3.40.50.970:FF:000022">
    <property type="entry name" value="2-oxoglutarate ferredoxin oxidoreductase alpha subunit"/>
    <property type="match status" value="1"/>
</dbReference>
<dbReference type="InterPro" id="IPR029061">
    <property type="entry name" value="THDP-binding"/>
</dbReference>
<dbReference type="PANTHER" id="PTHR32154:SF20">
    <property type="entry name" value="2-OXOGLUTARATE OXIDOREDUCTASE SUBUNIT KORA"/>
    <property type="match status" value="1"/>
</dbReference>
<keyword evidence="1" id="KW-0560">Oxidoreductase</keyword>
<dbReference type="InterPro" id="IPR033412">
    <property type="entry name" value="PFOR_II"/>
</dbReference>
<evidence type="ECO:0000259" key="9">
    <source>
        <dbReference type="Pfam" id="PF01855"/>
    </source>
</evidence>
<dbReference type="GeneID" id="79315090"/>
<evidence type="ECO:0000256" key="2">
    <source>
        <dbReference type="ARBA" id="ARBA00052359"/>
    </source>
</evidence>
<protein>
    <recommendedName>
        <fullName evidence="5">2-oxoglutarate synthase subunit KorA</fullName>
        <ecNumber evidence="4">1.2.7.3</ecNumber>
    </recommendedName>
    <alternativeName>
        <fullName evidence="7">2-ketoglutarate oxidoreductase alpha chain</fullName>
    </alternativeName>
    <alternativeName>
        <fullName evidence="6">2-oxoglutarate-ferredoxin oxidoreductase subunit alpha</fullName>
    </alternativeName>
</protein>
<dbReference type="AlphaFoldDB" id="A0ABD6A807"/>
<comment type="caution">
    <text evidence="11">The sequence shown here is derived from an EMBL/GenBank/DDBJ whole genome shotgun (WGS) entry which is preliminary data.</text>
</comment>
<dbReference type="RefSeq" id="WP_276305506.1">
    <property type="nucleotide sequence ID" value="NZ_CP119992.1"/>
</dbReference>
<feature type="domain" description="Pyruvate:ferredoxin oxidoreductase core" evidence="10">
    <location>
        <begin position="508"/>
        <end position="582"/>
    </location>
</feature>
<keyword evidence="12" id="KW-1185">Reference proteome</keyword>
<feature type="domain" description="Pyruvate/ketoisovalerate oxidoreductase catalytic" evidence="8">
    <location>
        <begin position="15"/>
        <end position="198"/>
    </location>
</feature>
<dbReference type="SUPFAM" id="SSF52518">
    <property type="entry name" value="Thiamin diphosphate-binding fold (THDP-binding)"/>
    <property type="match status" value="1"/>
</dbReference>
<dbReference type="InterPro" id="IPR002880">
    <property type="entry name" value="Pyrv_Fd/Flavodoxin_OxRdtase_N"/>
</dbReference>
<dbReference type="CDD" id="cd07034">
    <property type="entry name" value="TPP_PYR_PFOR_IOR-alpha_like"/>
    <property type="match status" value="1"/>
</dbReference>
<evidence type="ECO:0000256" key="3">
    <source>
        <dbReference type="ARBA" id="ARBA00064882"/>
    </source>
</evidence>
<comment type="subunit">
    <text evidence="3">Heterotetramer of the KorA, KorB, KorC and KorD subunits.</text>
</comment>
<sequence>MTDNELVWRIAGGSGDGIDSTSQNFAKALMRSGLSVFTHRHYPSRIRGGHTYVEVRASGQEVKSRGDGYNFLLALGDSFARNPQQEAYYGNEEVKPLSENLDELREGGIIVYDEGLLDASEIEGFEERAEENDWHVYPLDLRGMAREHGREVMRNTAGVGATAALLGMDTAPFEQLMEERMSGDILEQNVEILEMAYEQVAEMDHAHDLRIPEGEHDETQVLVSGSTAIAYGALDEGCRFIAGYPMTPWTDVFTIMSQNLPDVGGISEQVEDEIAAAALALGASHAGAKAMSGSSGGGFALMSEPLGLAEITETPIVLVESMRAGPSTGMPTKPEQGDLEHVLYTSQGDSNRVVFAPGTPQEAYEQIRTAFRIAYDYQIPSILVYDQKLSGELRNLPESFFDREPNPSLGATLTEEEIAEAAHHASGAFNRYTYDPENGVSPRSLPGQRDGRFLASGNEHNPQGHISEDPENRVFQMDRRMRKLESVRAELDDAEESNQTVHDPSGDAEYGILTWGSHQGTVEEAVDRLNEGGHSVKSMGVSDLMPYPKDEVTAFLESVDECLVVEMNATAQFRGLTQKELGRFGEKLSSLLKYNGNPFEPAEIVEGFEASINGGDLPGETTKYVPAAGD</sequence>
<organism evidence="11 12">
    <name type="scientific">Halomarina halobia</name>
    <dbReference type="NCBI Taxonomy" id="3033386"/>
    <lineage>
        <taxon>Archaea</taxon>
        <taxon>Methanobacteriati</taxon>
        <taxon>Methanobacteriota</taxon>
        <taxon>Stenosarchaea group</taxon>
        <taxon>Halobacteria</taxon>
        <taxon>Halobacteriales</taxon>
        <taxon>Natronomonadaceae</taxon>
        <taxon>Halomarina</taxon>
    </lineage>
</organism>
<gene>
    <name evidence="11" type="ORF">ACFQPE_04770</name>
</gene>
<feature type="domain" description="Pyruvate flavodoxin/ferredoxin oxidoreductase pyrimidine binding" evidence="9">
    <location>
        <begin position="232"/>
        <end position="470"/>
    </location>
</feature>
<evidence type="ECO:0000256" key="1">
    <source>
        <dbReference type="ARBA" id="ARBA00023002"/>
    </source>
</evidence>
<dbReference type="Gene3D" id="3.40.920.10">
    <property type="entry name" value="Pyruvate-ferredoxin oxidoreductase, PFOR, domain III"/>
    <property type="match status" value="1"/>
</dbReference>
<dbReference type="SUPFAM" id="SSF52922">
    <property type="entry name" value="TK C-terminal domain-like"/>
    <property type="match status" value="1"/>
</dbReference>
<dbReference type="InterPro" id="IPR019752">
    <property type="entry name" value="Pyrv/ketoisovalerate_OxRed_cat"/>
</dbReference>
<dbReference type="Gene3D" id="3.40.50.920">
    <property type="match status" value="1"/>
</dbReference>
<dbReference type="GO" id="GO:0006082">
    <property type="term" value="P:organic acid metabolic process"/>
    <property type="evidence" value="ECO:0007669"/>
    <property type="project" value="UniProtKB-ARBA"/>
</dbReference>
<dbReference type="SUPFAM" id="SSF53323">
    <property type="entry name" value="Pyruvate-ferredoxin oxidoreductase, PFOR, domain III"/>
    <property type="match status" value="1"/>
</dbReference>
<dbReference type="NCBIfam" id="TIGR03710">
    <property type="entry name" value="OAFO_sf"/>
    <property type="match status" value="1"/>
</dbReference>
<dbReference type="InterPro" id="IPR050722">
    <property type="entry name" value="Pyruvate:ferred/Flavod_OxRd"/>
</dbReference>
<dbReference type="GO" id="GO:0047553">
    <property type="term" value="F:2-oxoglutarate synthase activity"/>
    <property type="evidence" value="ECO:0007669"/>
    <property type="project" value="UniProtKB-EC"/>
</dbReference>
<dbReference type="EMBL" id="JBHTBF010000001">
    <property type="protein sequence ID" value="MFC7316108.1"/>
    <property type="molecule type" value="Genomic_DNA"/>
</dbReference>
<name>A0ABD6A807_9EURY</name>